<feature type="transmembrane region" description="Helical" evidence="2">
    <location>
        <begin position="150"/>
        <end position="171"/>
    </location>
</feature>
<feature type="region of interest" description="Disordered" evidence="1">
    <location>
        <begin position="124"/>
        <end position="143"/>
    </location>
</feature>
<feature type="region of interest" description="Disordered" evidence="1">
    <location>
        <begin position="243"/>
        <end position="322"/>
    </location>
</feature>
<dbReference type="EMBL" id="CP036263">
    <property type="protein sequence ID" value="QDS97750.1"/>
    <property type="molecule type" value="Genomic_DNA"/>
</dbReference>
<keyword evidence="2" id="KW-1133">Transmembrane helix</keyword>
<feature type="transmembrane region" description="Helical" evidence="2">
    <location>
        <begin position="183"/>
        <end position="203"/>
    </location>
</feature>
<proteinExistence type="predicted"/>
<evidence type="ECO:0000313" key="4">
    <source>
        <dbReference type="Proteomes" id="UP000319852"/>
    </source>
</evidence>
<dbReference type="KEGG" id="amob:HG15A2_10170"/>
<keyword evidence="2" id="KW-0812">Transmembrane</keyword>
<dbReference type="RefSeq" id="WP_145058373.1">
    <property type="nucleotide sequence ID" value="NZ_CP036263.1"/>
</dbReference>
<organism evidence="3 4">
    <name type="scientific">Adhaeretor mobilis</name>
    <dbReference type="NCBI Taxonomy" id="1930276"/>
    <lineage>
        <taxon>Bacteria</taxon>
        <taxon>Pseudomonadati</taxon>
        <taxon>Planctomycetota</taxon>
        <taxon>Planctomycetia</taxon>
        <taxon>Pirellulales</taxon>
        <taxon>Lacipirellulaceae</taxon>
        <taxon>Adhaeretor</taxon>
    </lineage>
</organism>
<accession>A0A517MS91</accession>
<evidence type="ECO:0000256" key="2">
    <source>
        <dbReference type="SAM" id="Phobius"/>
    </source>
</evidence>
<protein>
    <submittedName>
        <fullName evidence="3">Uncharacterized protein</fullName>
    </submittedName>
</protein>
<reference evidence="3 4" key="1">
    <citation type="submission" date="2019-02" db="EMBL/GenBank/DDBJ databases">
        <title>Deep-cultivation of Planctomycetes and their phenomic and genomic characterization uncovers novel biology.</title>
        <authorList>
            <person name="Wiegand S."/>
            <person name="Jogler M."/>
            <person name="Boedeker C."/>
            <person name="Pinto D."/>
            <person name="Vollmers J."/>
            <person name="Rivas-Marin E."/>
            <person name="Kohn T."/>
            <person name="Peeters S.H."/>
            <person name="Heuer A."/>
            <person name="Rast P."/>
            <person name="Oberbeckmann S."/>
            <person name="Bunk B."/>
            <person name="Jeske O."/>
            <person name="Meyerdierks A."/>
            <person name="Storesund J.E."/>
            <person name="Kallscheuer N."/>
            <person name="Luecker S."/>
            <person name="Lage O.M."/>
            <person name="Pohl T."/>
            <person name="Merkel B.J."/>
            <person name="Hornburger P."/>
            <person name="Mueller R.-W."/>
            <person name="Bruemmer F."/>
            <person name="Labrenz M."/>
            <person name="Spormann A.M."/>
            <person name="Op den Camp H."/>
            <person name="Overmann J."/>
            <person name="Amann R."/>
            <person name="Jetten M.S.M."/>
            <person name="Mascher T."/>
            <person name="Medema M.H."/>
            <person name="Devos D.P."/>
            <person name="Kaster A.-K."/>
            <person name="Ovreas L."/>
            <person name="Rohde M."/>
            <person name="Galperin M.Y."/>
            <person name="Jogler C."/>
        </authorList>
    </citation>
    <scope>NUCLEOTIDE SEQUENCE [LARGE SCALE GENOMIC DNA]</scope>
    <source>
        <strain evidence="3 4">HG15A2</strain>
    </source>
</reference>
<dbReference type="AlphaFoldDB" id="A0A517MS91"/>
<evidence type="ECO:0000313" key="3">
    <source>
        <dbReference type="EMBL" id="QDS97750.1"/>
    </source>
</evidence>
<feature type="transmembrane region" description="Helical" evidence="2">
    <location>
        <begin position="427"/>
        <end position="449"/>
    </location>
</feature>
<feature type="transmembrane region" description="Helical" evidence="2">
    <location>
        <begin position="461"/>
        <end position="481"/>
    </location>
</feature>
<dbReference type="OrthoDB" id="290476at2"/>
<evidence type="ECO:0000256" key="1">
    <source>
        <dbReference type="SAM" id="MobiDB-lite"/>
    </source>
</evidence>
<dbReference type="Proteomes" id="UP000319852">
    <property type="component" value="Chromosome"/>
</dbReference>
<gene>
    <name evidence="3" type="ORF">HG15A2_10170</name>
</gene>
<keyword evidence="4" id="KW-1185">Reference proteome</keyword>
<keyword evidence="2" id="KW-0472">Membrane</keyword>
<feature type="transmembrane region" description="Helical" evidence="2">
    <location>
        <begin position="38"/>
        <end position="61"/>
    </location>
</feature>
<sequence length="484" mass="53789">MIALLALVVLGVCFASLGLFLVSRFLNADYKERTGMNAFGAVLVLAAIAGVLLMVVFTGWASLVPQSRVAPVIEQTTPLEYSAELAQVYDEAFEDHGYGPVKKLRVHNEIDGTVSTVRFRDQRPARYDSASPEPAYAHGESYSSSSTSRLNVVILAFPLALIVLFALWRHLGKSENEEQHSTPWTAVATTIGLLFLGMMFFWVSASRTVEYATVESAGTSTARGPAVASETTIQELHEQLTEPKIKLEESPQGDNPSIETPPADNPPKVDDPDLVETSVEAKESETTTTSKTQASKETELKPRPAWVSNPPKRVGNVNRRSVSSGPYKTLRECYFGIESGLEEATEERFNQVVQSQAGMSRSHLSIRRYNIGPETILREFCSEEYIERVESPSVGEMKKLHVLMEFGPEQDRYLLNQWRRYERDERIAVVLVTATLVLGTFAFVWGLLWFDTWTRGYYTKWLFVGVPAAIIAGLGVIAFIAESM</sequence>
<name>A0A517MS91_9BACT</name>